<keyword evidence="1" id="KW-1133">Transmembrane helix</keyword>
<keyword evidence="1" id="KW-0812">Transmembrane</keyword>
<feature type="transmembrane region" description="Helical" evidence="1">
    <location>
        <begin position="13"/>
        <end position="33"/>
    </location>
</feature>
<accession>A0A927HR43</accession>
<dbReference type="EMBL" id="JACXSW010000013">
    <property type="protein sequence ID" value="MBD3716064.1"/>
    <property type="molecule type" value="Genomic_DNA"/>
</dbReference>
<keyword evidence="1" id="KW-0472">Membrane</keyword>
<dbReference type="Proteomes" id="UP000639195">
    <property type="component" value="Unassembled WGS sequence"/>
</dbReference>
<proteinExistence type="predicted"/>
<evidence type="ECO:0000313" key="3">
    <source>
        <dbReference type="Proteomes" id="UP000639195"/>
    </source>
</evidence>
<comment type="caution">
    <text evidence="2">The sequence shown here is derived from an EMBL/GenBank/DDBJ whole genome shotgun (WGS) entry which is preliminary data.</text>
</comment>
<gene>
    <name evidence="2" type="ORF">IE979_13605</name>
</gene>
<dbReference type="AlphaFoldDB" id="A0A927HR43"/>
<sequence>MTFSGAGKVKYRLFFDFSSCLGFTLLGVILYLSMMYLMRDFSRWCDQSEIFTKPDNWGTRNAVWKGLMPLSLAPERRECLRSAGGPAWLPRPAAG</sequence>
<protein>
    <submittedName>
        <fullName evidence="2">Uncharacterized protein</fullName>
    </submittedName>
</protein>
<name>A0A927HR43_KLEPN</name>
<organism evidence="2 3">
    <name type="scientific">Klebsiella pneumoniae</name>
    <dbReference type="NCBI Taxonomy" id="573"/>
    <lineage>
        <taxon>Bacteria</taxon>
        <taxon>Pseudomonadati</taxon>
        <taxon>Pseudomonadota</taxon>
        <taxon>Gammaproteobacteria</taxon>
        <taxon>Enterobacterales</taxon>
        <taxon>Enterobacteriaceae</taxon>
        <taxon>Klebsiella/Raoultella group</taxon>
        <taxon>Klebsiella</taxon>
        <taxon>Klebsiella pneumoniae complex</taxon>
    </lineage>
</organism>
<reference evidence="2" key="1">
    <citation type="submission" date="2020-07" db="EMBL/GenBank/DDBJ databases">
        <title>Clinical and genomic characterization of carbapenemase-producing Enterobacterales causing secondary infections during the COVID-19 crisis at a New York City hospital.</title>
        <authorList>
            <person name="Gomez-Simmonds A."/>
            <person name="Annavajhala M.K."/>
            <person name="Uhlemann A.-C."/>
        </authorList>
    </citation>
    <scope>NUCLEOTIDE SEQUENCE</scope>
    <source>
        <strain evidence="2">KP1827</strain>
    </source>
</reference>
<evidence type="ECO:0000313" key="2">
    <source>
        <dbReference type="EMBL" id="MBD3716064.1"/>
    </source>
</evidence>
<evidence type="ECO:0000256" key="1">
    <source>
        <dbReference type="SAM" id="Phobius"/>
    </source>
</evidence>